<feature type="region of interest" description="Interaction with substrate tRNA" evidence="10">
    <location>
        <begin position="174"/>
        <end position="178"/>
    </location>
</feature>
<evidence type="ECO:0000256" key="4">
    <source>
        <dbReference type="ARBA" id="ARBA00022679"/>
    </source>
</evidence>
<dbReference type="PANTHER" id="PTHR11088:SF60">
    <property type="entry name" value="TRNA DIMETHYLALLYLTRANSFERASE"/>
    <property type="match status" value="1"/>
</dbReference>
<feature type="site" description="Interaction with substrate tRNA" evidence="10">
    <location>
        <position position="116"/>
    </location>
</feature>
<comment type="subunit">
    <text evidence="10">Monomer.</text>
</comment>
<keyword evidence="4 10" id="KW-0808">Transferase</keyword>
<dbReference type="FunFam" id="1.10.20.140:FF:000001">
    <property type="entry name" value="tRNA dimethylallyltransferase"/>
    <property type="match status" value="1"/>
</dbReference>
<comment type="catalytic activity">
    <reaction evidence="9 10 11">
        <text>adenosine(37) in tRNA + dimethylallyl diphosphate = N(6)-dimethylallyladenosine(37) in tRNA + diphosphate</text>
        <dbReference type="Rhea" id="RHEA:26482"/>
        <dbReference type="Rhea" id="RHEA-COMP:10162"/>
        <dbReference type="Rhea" id="RHEA-COMP:10375"/>
        <dbReference type="ChEBI" id="CHEBI:33019"/>
        <dbReference type="ChEBI" id="CHEBI:57623"/>
        <dbReference type="ChEBI" id="CHEBI:74411"/>
        <dbReference type="ChEBI" id="CHEBI:74415"/>
        <dbReference type="EC" id="2.5.1.75"/>
    </reaction>
</comment>
<comment type="caution">
    <text evidence="15">The sequence shown here is derived from an EMBL/GenBank/DDBJ whole genome shotgun (WGS) entry which is preliminary data.</text>
</comment>
<feature type="site" description="Interaction with substrate tRNA" evidence="10">
    <location>
        <position position="138"/>
    </location>
</feature>
<evidence type="ECO:0000256" key="10">
    <source>
        <dbReference type="HAMAP-Rule" id="MF_00185"/>
    </source>
</evidence>
<keyword evidence="8 10" id="KW-0460">Magnesium</keyword>
<feature type="binding site" evidence="10">
    <location>
        <begin position="27"/>
        <end position="32"/>
    </location>
    <ligand>
        <name>substrate</name>
    </ligand>
</feature>
<evidence type="ECO:0000256" key="12">
    <source>
        <dbReference type="RuleBase" id="RU003784"/>
    </source>
</evidence>
<dbReference type="Proteomes" id="UP000321917">
    <property type="component" value="Unassembled WGS sequence"/>
</dbReference>
<evidence type="ECO:0000256" key="7">
    <source>
        <dbReference type="ARBA" id="ARBA00022840"/>
    </source>
</evidence>
<dbReference type="GO" id="GO:0052381">
    <property type="term" value="F:tRNA dimethylallyltransferase activity"/>
    <property type="evidence" value="ECO:0007669"/>
    <property type="project" value="UniProtKB-UniRule"/>
</dbReference>
<evidence type="ECO:0000256" key="13">
    <source>
        <dbReference type="RuleBase" id="RU003785"/>
    </source>
</evidence>
<dbReference type="InterPro" id="IPR039657">
    <property type="entry name" value="Dimethylallyltransferase"/>
</dbReference>
<accession>A0A5C6QIL4</accession>
<evidence type="ECO:0000313" key="17">
    <source>
        <dbReference type="Proteomes" id="UP000321917"/>
    </source>
</evidence>
<evidence type="ECO:0000313" key="16">
    <source>
        <dbReference type="Proteomes" id="UP000321525"/>
    </source>
</evidence>
<gene>
    <name evidence="10 15" type="primary">miaA</name>
    <name evidence="14" type="ORF">ESZ26_12320</name>
    <name evidence="15" type="ORF">ESZ27_07135</name>
</gene>
<evidence type="ECO:0000256" key="8">
    <source>
        <dbReference type="ARBA" id="ARBA00022842"/>
    </source>
</evidence>
<evidence type="ECO:0000313" key="15">
    <source>
        <dbReference type="EMBL" id="TWX68442.1"/>
    </source>
</evidence>
<keyword evidence="16" id="KW-1185">Reference proteome</keyword>
<reference evidence="15 17" key="1">
    <citation type="submission" date="2019-07" db="EMBL/GenBank/DDBJ databases">
        <title>Genomes of sea-ice associated Colwellia species.</title>
        <authorList>
            <person name="Bowman J.P."/>
        </authorList>
    </citation>
    <scope>NUCLEOTIDE SEQUENCE [LARGE SCALE GENOMIC DNA]</scope>
    <source>
        <strain evidence="14 16">ACAM 607</strain>
        <strain evidence="15 17">IC036</strain>
    </source>
</reference>
<dbReference type="AlphaFoldDB" id="A0A5C6QIL4"/>
<dbReference type="Pfam" id="PF01715">
    <property type="entry name" value="IPPT"/>
    <property type="match status" value="1"/>
</dbReference>
<keyword evidence="6 10" id="KW-0547">Nucleotide-binding</keyword>
<evidence type="ECO:0000256" key="3">
    <source>
        <dbReference type="ARBA" id="ARBA00005842"/>
    </source>
</evidence>
<comment type="cofactor">
    <cofactor evidence="1 10">
        <name>Mg(2+)</name>
        <dbReference type="ChEBI" id="CHEBI:18420"/>
    </cofactor>
</comment>
<dbReference type="RefSeq" id="WP_146799840.1">
    <property type="nucleotide sequence ID" value="NZ_VOLP01000015.1"/>
</dbReference>
<organism evidence="15 17">
    <name type="scientific">Colwellia hornerae</name>
    <dbReference type="NCBI Taxonomy" id="89402"/>
    <lineage>
        <taxon>Bacteria</taxon>
        <taxon>Pseudomonadati</taxon>
        <taxon>Pseudomonadota</taxon>
        <taxon>Gammaproteobacteria</taxon>
        <taxon>Alteromonadales</taxon>
        <taxon>Colwelliaceae</taxon>
        <taxon>Colwellia</taxon>
    </lineage>
</organism>
<feature type="binding site" evidence="10">
    <location>
        <begin position="25"/>
        <end position="32"/>
    </location>
    <ligand>
        <name>ATP</name>
        <dbReference type="ChEBI" id="CHEBI:30616"/>
    </ligand>
</feature>
<dbReference type="EMBL" id="VOLR01000016">
    <property type="protein sequence ID" value="TWX58327.1"/>
    <property type="molecule type" value="Genomic_DNA"/>
</dbReference>
<protein>
    <recommendedName>
        <fullName evidence="10">tRNA dimethylallyltransferase</fullName>
        <ecNumber evidence="10">2.5.1.75</ecNumber>
    </recommendedName>
    <alternativeName>
        <fullName evidence="10">Dimethylallyl diphosphate:tRNA dimethylallyltransferase</fullName>
        <shortName evidence="10">DMAPP:tRNA dimethylallyltransferase</shortName>
        <shortName evidence="10">DMATase</shortName>
    </alternativeName>
    <alternativeName>
        <fullName evidence="10">Isopentenyl-diphosphate:tRNA isopentenyltransferase</fullName>
        <shortName evidence="10">IPP transferase</shortName>
        <shortName evidence="10">IPPT</shortName>
        <shortName evidence="10">IPTase</shortName>
    </alternativeName>
</protein>
<dbReference type="InterPro" id="IPR027417">
    <property type="entry name" value="P-loop_NTPase"/>
</dbReference>
<evidence type="ECO:0000256" key="5">
    <source>
        <dbReference type="ARBA" id="ARBA00022694"/>
    </source>
</evidence>
<keyword evidence="5 10" id="KW-0819">tRNA processing</keyword>
<evidence type="ECO:0000256" key="2">
    <source>
        <dbReference type="ARBA" id="ARBA00003213"/>
    </source>
</evidence>
<name>A0A5C6QIL4_9GAMM</name>
<comment type="function">
    <text evidence="2 10 12">Catalyzes the transfer of a dimethylallyl group onto the adenine at position 37 in tRNAs that read codons beginning with uridine, leading to the formation of N6-(dimethylallyl)adenosine (i(6)A).</text>
</comment>
<dbReference type="OrthoDB" id="9776390at2"/>
<dbReference type="GO" id="GO:0005524">
    <property type="term" value="F:ATP binding"/>
    <property type="evidence" value="ECO:0007669"/>
    <property type="project" value="UniProtKB-UniRule"/>
</dbReference>
<sequence length="321" mass="36503">MPDALPINNIDSKTRKLPPVICLMGPTASGKTALAMALHDALPCDIISVDSALVYRDMDIGTAKPTADELVKYPHRLINLIDASESYSAADFCRDALLEIEKIRANNRIPLLVGGTMMYFKSLIDGISPLPAADVKIRQGIEAEAKEFGWENIHQQLASVDPVSAERIHKNDPQRLMRALEVYRLTGKSMTDLTKVKGERLSGDVLQFAISPKERKDLHARIALRFEQMIEQNFEAEVVKLKQRDDLHENLPAIRCVGYRQMWEYLNDEVDHDEMVFKGICATRQLAKRQLTWLRNWPDLQWLHMEDENNLKLIMSSVSKL</sequence>
<dbReference type="Gene3D" id="3.40.50.300">
    <property type="entry name" value="P-loop containing nucleotide triphosphate hydrolases"/>
    <property type="match status" value="1"/>
</dbReference>
<dbReference type="EC" id="2.5.1.75" evidence="10"/>
<comment type="caution">
    <text evidence="10">Lacks conserved residue(s) required for the propagation of feature annotation.</text>
</comment>
<evidence type="ECO:0000256" key="11">
    <source>
        <dbReference type="RuleBase" id="RU003783"/>
    </source>
</evidence>
<dbReference type="Proteomes" id="UP000321525">
    <property type="component" value="Unassembled WGS sequence"/>
</dbReference>
<feature type="region of interest" description="Interaction with substrate tRNA" evidence="10">
    <location>
        <begin position="255"/>
        <end position="260"/>
    </location>
</feature>
<proteinExistence type="inferred from homology"/>
<evidence type="ECO:0000256" key="1">
    <source>
        <dbReference type="ARBA" id="ARBA00001946"/>
    </source>
</evidence>
<dbReference type="EMBL" id="VOLQ01000010">
    <property type="protein sequence ID" value="TWX68442.1"/>
    <property type="molecule type" value="Genomic_DNA"/>
</dbReference>
<dbReference type="SUPFAM" id="SSF52540">
    <property type="entry name" value="P-loop containing nucleoside triphosphate hydrolases"/>
    <property type="match status" value="1"/>
</dbReference>
<comment type="similarity">
    <text evidence="3 10 13">Belongs to the IPP transferase family.</text>
</comment>
<dbReference type="NCBIfam" id="TIGR00174">
    <property type="entry name" value="miaA"/>
    <property type="match status" value="1"/>
</dbReference>
<feature type="region of interest" description="Interaction with substrate tRNA" evidence="10">
    <location>
        <begin position="50"/>
        <end position="53"/>
    </location>
</feature>
<dbReference type="InterPro" id="IPR018022">
    <property type="entry name" value="IPT"/>
</dbReference>
<dbReference type="PANTHER" id="PTHR11088">
    <property type="entry name" value="TRNA DIMETHYLALLYLTRANSFERASE"/>
    <property type="match status" value="1"/>
</dbReference>
<dbReference type="Gene3D" id="1.10.20.140">
    <property type="match status" value="1"/>
</dbReference>
<evidence type="ECO:0000256" key="6">
    <source>
        <dbReference type="ARBA" id="ARBA00022741"/>
    </source>
</evidence>
<dbReference type="GO" id="GO:0006400">
    <property type="term" value="P:tRNA modification"/>
    <property type="evidence" value="ECO:0007669"/>
    <property type="project" value="TreeGrafter"/>
</dbReference>
<dbReference type="HAMAP" id="MF_00185">
    <property type="entry name" value="IPP_trans"/>
    <property type="match status" value="1"/>
</dbReference>
<keyword evidence="7 10" id="KW-0067">ATP-binding</keyword>
<evidence type="ECO:0000313" key="14">
    <source>
        <dbReference type="EMBL" id="TWX58327.1"/>
    </source>
</evidence>
<evidence type="ECO:0000256" key="9">
    <source>
        <dbReference type="ARBA" id="ARBA00049563"/>
    </source>
</evidence>